<accession>A0A061R9J1</accession>
<organism evidence="1">
    <name type="scientific">Tetraselmis sp. GSL018</name>
    <dbReference type="NCBI Taxonomy" id="582737"/>
    <lineage>
        <taxon>Eukaryota</taxon>
        <taxon>Viridiplantae</taxon>
        <taxon>Chlorophyta</taxon>
        <taxon>core chlorophytes</taxon>
        <taxon>Chlorodendrophyceae</taxon>
        <taxon>Chlorodendrales</taxon>
        <taxon>Chlorodendraceae</taxon>
        <taxon>Tetraselmis</taxon>
    </lineage>
</organism>
<proteinExistence type="predicted"/>
<dbReference type="GO" id="GO:0005657">
    <property type="term" value="C:replication fork"/>
    <property type="evidence" value="ECO:0007669"/>
    <property type="project" value="InterPro"/>
</dbReference>
<dbReference type="PANTHER" id="PTHR46644:SF2">
    <property type="entry name" value="DNA REPAIR PROTEIN XRCC2"/>
    <property type="match status" value="1"/>
</dbReference>
<dbReference type="EMBL" id="GBEZ01019397">
    <property type="protein sequence ID" value="JAC67156.1"/>
    <property type="molecule type" value="Transcribed_RNA"/>
</dbReference>
<dbReference type="SUPFAM" id="SSF52540">
    <property type="entry name" value="P-loop containing nucleoside triphosphate hydrolases"/>
    <property type="match status" value="1"/>
</dbReference>
<dbReference type="CDD" id="cd19490">
    <property type="entry name" value="XRCC2"/>
    <property type="match status" value="1"/>
</dbReference>
<sequence length="328" mass="35624">MDTASTGEPSELLRFVLPDETAACLFERIRAEPVHTGLSFLDRQNVGAGHGVEIIGSSETGKTELLIQAAVTCVLPQTWRGIPYEGCCGQAIFIDLDSRLDPLRLFQVLDGRIHAARAAHGVQSSGPPDEEQALFEECLERFHLATCQSSAEFLAALRSLPRLSESFQEAPAPRMLLIDNLAAFYCMDRPLQSIPARGSSSGGKGVPITMSAVHAAAAAHVKDFMRGHRALLLATKWAPSDTRRKASEDGQEGEAASSSASLWAPRDLVPFHWQAVLTHRVVLARKPSASCEPSSTRILARWQVPPGEHATELHVRDDGTLPREANQL</sequence>
<dbReference type="Gene3D" id="3.40.50.300">
    <property type="entry name" value="P-loop containing nucleotide triphosphate hydrolases"/>
    <property type="match status" value="1"/>
</dbReference>
<dbReference type="GO" id="GO:0000724">
    <property type="term" value="P:double-strand break repair via homologous recombination"/>
    <property type="evidence" value="ECO:0007669"/>
    <property type="project" value="InterPro"/>
</dbReference>
<name>A0A061R9J1_9CHLO</name>
<dbReference type="GO" id="GO:0033063">
    <property type="term" value="C:Rad51B-Rad51C-Rad51D-XRCC2 complex"/>
    <property type="evidence" value="ECO:0007669"/>
    <property type="project" value="InterPro"/>
</dbReference>
<dbReference type="AlphaFoldDB" id="A0A061R9J1"/>
<reference evidence="1" key="1">
    <citation type="submission" date="2014-05" db="EMBL/GenBank/DDBJ databases">
        <title>The transcriptome of the halophilic microalga Tetraselmis sp. GSL018 isolated from the Great Salt Lake, Utah.</title>
        <authorList>
            <person name="Jinkerson R.E."/>
            <person name="D'Adamo S."/>
            <person name="Posewitz M.C."/>
        </authorList>
    </citation>
    <scope>NUCLEOTIDE SEQUENCE</scope>
    <source>
        <strain evidence="1">GSL018</strain>
    </source>
</reference>
<evidence type="ECO:0000313" key="1">
    <source>
        <dbReference type="EMBL" id="JAC67156.1"/>
    </source>
</evidence>
<protein>
    <submittedName>
        <fullName evidence="1">DNA-repair protein XRCC2</fullName>
    </submittedName>
</protein>
<gene>
    <name evidence="1" type="primary">XRCC2</name>
    <name evidence="1" type="ORF">TSPGSL018_11869</name>
</gene>
<dbReference type="InterPro" id="IPR030547">
    <property type="entry name" value="XRCC2"/>
</dbReference>
<dbReference type="InterPro" id="IPR027417">
    <property type="entry name" value="P-loop_NTPase"/>
</dbReference>
<dbReference type="PANTHER" id="PTHR46644">
    <property type="entry name" value="DNA REPAIR PROTEIN XRCC2"/>
    <property type="match status" value="1"/>
</dbReference>